<accession>A0A418T7Y7</accession>
<dbReference type="RefSeq" id="WP_119745203.1">
    <property type="nucleotide sequence ID" value="NZ_QZCG01000001.1"/>
</dbReference>
<organism evidence="2 3">
    <name type="scientific">Paracoccus onubensis</name>
    <dbReference type="NCBI Taxonomy" id="1675788"/>
    <lineage>
        <taxon>Bacteria</taxon>
        <taxon>Pseudomonadati</taxon>
        <taxon>Pseudomonadota</taxon>
        <taxon>Alphaproteobacteria</taxon>
        <taxon>Rhodobacterales</taxon>
        <taxon>Paracoccaceae</taxon>
        <taxon>Paracoccus</taxon>
    </lineage>
</organism>
<dbReference type="InterPro" id="IPR011008">
    <property type="entry name" value="Dimeric_a/b-barrel"/>
</dbReference>
<comment type="caution">
    <text evidence="2">The sequence shown here is derived from an EMBL/GenBank/DDBJ whole genome shotgun (WGS) entry which is preliminary data.</text>
</comment>
<sequence length="110" mass="12311">MTAYAIGQLRNVDLNQGILDYLHGIDATLKPYDGRFIIHGARKEQLEGVSRDDLIVIAFPTIEAARLWYSSPAYQALIPLRQQGSEGEVFLMDGVDEQHRATDILEPQQG</sequence>
<dbReference type="EMBL" id="QZCG01000001">
    <property type="protein sequence ID" value="RJE89345.1"/>
    <property type="molecule type" value="Genomic_DNA"/>
</dbReference>
<dbReference type="PANTHER" id="PTHR41521">
    <property type="match status" value="1"/>
</dbReference>
<proteinExistence type="predicted"/>
<gene>
    <name evidence="2" type="ORF">D3P04_01540</name>
</gene>
<protein>
    <submittedName>
        <fullName evidence="2">DUF1330 domain-containing protein</fullName>
    </submittedName>
</protein>
<keyword evidence="3" id="KW-1185">Reference proteome</keyword>
<dbReference type="SUPFAM" id="SSF54909">
    <property type="entry name" value="Dimeric alpha+beta barrel"/>
    <property type="match status" value="1"/>
</dbReference>
<dbReference type="Proteomes" id="UP000284202">
    <property type="component" value="Unassembled WGS sequence"/>
</dbReference>
<evidence type="ECO:0000313" key="3">
    <source>
        <dbReference type="Proteomes" id="UP000284202"/>
    </source>
</evidence>
<dbReference type="Pfam" id="PF07045">
    <property type="entry name" value="DUF1330"/>
    <property type="match status" value="1"/>
</dbReference>
<dbReference type="PANTHER" id="PTHR41521:SF4">
    <property type="entry name" value="BLR0684 PROTEIN"/>
    <property type="match status" value="1"/>
</dbReference>
<dbReference type="OrthoDB" id="9806380at2"/>
<evidence type="ECO:0000313" key="2">
    <source>
        <dbReference type="EMBL" id="RJE89345.1"/>
    </source>
</evidence>
<evidence type="ECO:0000259" key="1">
    <source>
        <dbReference type="Pfam" id="PF07045"/>
    </source>
</evidence>
<dbReference type="AlphaFoldDB" id="A0A418T7Y7"/>
<dbReference type="Gene3D" id="3.30.70.100">
    <property type="match status" value="1"/>
</dbReference>
<reference evidence="3" key="1">
    <citation type="submission" date="2018-09" db="EMBL/GenBank/DDBJ databases">
        <title>Acidovorax cavernicola nov. sp. isolated from Gruta de las Maravillas (Aracena, Spain).</title>
        <authorList>
            <person name="Jurado V."/>
            <person name="Gutierrez-Patricio S."/>
            <person name="Gonzalez-Pimentel J.L."/>
            <person name="Miller A.Z."/>
            <person name="Laiz L."/>
            <person name="Saiz-Jimenez C."/>
        </authorList>
    </citation>
    <scope>NUCLEOTIDE SEQUENCE [LARGE SCALE GENOMIC DNA]</scope>
    <source>
        <strain evidence="3">1011MAR3C25</strain>
    </source>
</reference>
<name>A0A418T7Y7_9RHOB</name>
<feature type="domain" description="DUF1330" evidence="1">
    <location>
        <begin position="2"/>
        <end position="95"/>
    </location>
</feature>
<dbReference type="InterPro" id="IPR010753">
    <property type="entry name" value="DUF1330"/>
</dbReference>